<keyword evidence="3" id="KW-1185">Reference proteome</keyword>
<evidence type="ECO:0000256" key="1">
    <source>
        <dbReference type="SAM" id="MobiDB-lite"/>
    </source>
</evidence>
<evidence type="ECO:0000313" key="2">
    <source>
        <dbReference type="EMBL" id="GJS69161.1"/>
    </source>
</evidence>
<evidence type="ECO:0000313" key="3">
    <source>
        <dbReference type="Proteomes" id="UP001151760"/>
    </source>
</evidence>
<dbReference type="Proteomes" id="UP001151760">
    <property type="component" value="Unassembled WGS sequence"/>
</dbReference>
<protein>
    <submittedName>
        <fullName evidence="2">Uncharacterized protein</fullName>
    </submittedName>
</protein>
<feature type="region of interest" description="Disordered" evidence="1">
    <location>
        <begin position="88"/>
        <end position="107"/>
    </location>
</feature>
<dbReference type="EMBL" id="BQNB010009843">
    <property type="protein sequence ID" value="GJS69161.1"/>
    <property type="molecule type" value="Genomic_DNA"/>
</dbReference>
<sequence length="144" mass="16946">MGKTYYSDSLPLGPEYREDESISKEIRHLMKLKKGQERKGEVPLYLMRRSLEILRKFHWMILGGQFNQLSHVSSSLLRQQTSGDDLRFMDETEDFGPTPTSHQDNVLSKWRRRHRFNVTPSKEDKEASQYLLTSSEAQDPTHYL</sequence>
<organism evidence="2 3">
    <name type="scientific">Tanacetum coccineum</name>
    <dbReference type="NCBI Taxonomy" id="301880"/>
    <lineage>
        <taxon>Eukaryota</taxon>
        <taxon>Viridiplantae</taxon>
        <taxon>Streptophyta</taxon>
        <taxon>Embryophyta</taxon>
        <taxon>Tracheophyta</taxon>
        <taxon>Spermatophyta</taxon>
        <taxon>Magnoliopsida</taxon>
        <taxon>eudicotyledons</taxon>
        <taxon>Gunneridae</taxon>
        <taxon>Pentapetalae</taxon>
        <taxon>asterids</taxon>
        <taxon>campanulids</taxon>
        <taxon>Asterales</taxon>
        <taxon>Asteraceae</taxon>
        <taxon>Asteroideae</taxon>
        <taxon>Anthemideae</taxon>
        <taxon>Anthemidinae</taxon>
        <taxon>Tanacetum</taxon>
    </lineage>
</organism>
<reference evidence="2" key="1">
    <citation type="journal article" date="2022" name="Int. J. Mol. Sci.">
        <title>Draft Genome of Tanacetum Coccineum: Genomic Comparison of Closely Related Tanacetum-Family Plants.</title>
        <authorList>
            <person name="Yamashiro T."/>
            <person name="Shiraishi A."/>
            <person name="Nakayama K."/>
            <person name="Satake H."/>
        </authorList>
    </citation>
    <scope>NUCLEOTIDE SEQUENCE</scope>
</reference>
<name>A0ABQ4XVE5_9ASTR</name>
<proteinExistence type="predicted"/>
<accession>A0ABQ4XVE5</accession>
<gene>
    <name evidence="2" type="ORF">Tco_0702002</name>
</gene>
<feature type="region of interest" description="Disordered" evidence="1">
    <location>
        <begin position="118"/>
        <end position="144"/>
    </location>
</feature>
<reference evidence="2" key="2">
    <citation type="submission" date="2022-01" db="EMBL/GenBank/DDBJ databases">
        <authorList>
            <person name="Yamashiro T."/>
            <person name="Shiraishi A."/>
            <person name="Satake H."/>
            <person name="Nakayama K."/>
        </authorList>
    </citation>
    <scope>NUCLEOTIDE SEQUENCE</scope>
</reference>
<comment type="caution">
    <text evidence="2">The sequence shown here is derived from an EMBL/GenBank/DDBJ whole genome shotgun (WGS) entry which is preliminary data.</text>
</comment>